<dbReference type="AlphaFoldDB" id="A0A9D1JA17"/>
<feature type="chain" id="PRO_5039103618" evidence="1">
    <location>
        <begin position="25"/>
        <end position="403"/>
    </location>
</feature>
<name>A0A9D1JA17_9FIRM</name>
<reference evidence="2" key="1">
    <citation type="submission" date="2020-10" db="EMBL/GenBank/DDBJ databases">
        <authorList>
            <person name="Gilroy R."/>
        </authorList>
    </citation>
    <scope>NUCLEOTIDE SEQUENCE</scope>
    <source>
        <strain evidence="2">ChiW16-3235</strain>
    </source>
</reference>
<dbReference type="Proteomes" id="UP000823913">
    <property type="component" value="Unassembled WGS sequence"/>
</dbReference>
<evidence type="ECO:0000313" key="2">
    <source>
        <dbReference type="EMBL" id="HIR67582.1"/>
    </source>
</evidence>
<proteinExistence type="predicted"/>
<comment type="caution">
    <text evidence="2">The sequence shown here is derived from an EMBL/GenBank/DDBJ whole genome shotgun (WGS) entry which is preliminary data.</text>
</comment>
<evidence type="ECO:0000313" key="3">
    <source>
        <dbReference type="Proteomes" id="UP000823913"/>
    </source>
</evidence>
<protein>
    <submittedName>
        <fullName evidence="2">Uncharacterized protein</fullName>
    </submittedName>
</protein>
<sequence length="403" mass="42323">MKKTKRFIALLGAVAIASGSFALAACGDGTGEGGGEIEQFIAEARQATQSADYKSAAMTADMTMTAQQNAVTLTMEYGIEMEMDLETLDADISVTSPDQYTLKPAISYAFIRDMVNFSAEQTYESAVTDFTDVHLIASQSSQGGTDVSDILGQTGGMNMQALDTGTSFAAAALADKYGAVTLSDGSLSVNLIALASGLIGQLDDFVAGLTDQTTVGDVYDTDIAKNLIGACNYVIDAQDLYTILDSYASQVSFETPAPAEGQSLYDYIGVLLNDSNLWGRDEPLGSALLNDLYAATGVKGLKDSYAELRKVISVDDGSLTVNAGGQIIEISAFAIEYAFDGDGALTGADGKLSGTVTQNGVAVQMDMDMSFEYSEAEATLADISQALVYDGGEYITVEEYLAK</sequence>
<feature type="signal peptide" evidence="1">
    <location>
        <begin position="1"/>
        <end position="24"/>
    </location>
</feature>
<gene>
    <name evidence="2" type="ORF">IAB94_06005</name>
</gene>
<keyword evidence="1" id="KW-0732">Signal</keyword>
<evidence type="ECO:0000256" key="1">
    <source>
        <dbReference type="SAM" id="SignalP"/>
    </source>
</evidence>
<reference evidence="2" key="2">
    <citation type="journal article" date="2021" name="PeerJ">
        <title>Extensive microbial diversity within the chicken gut microbiome revealed by metagenomics and culture.</title>
        <authorList>
            <person name="Gilroy R."/>
            <person name="Ravi A."/>
            <person name="Getino M."/>
            <person name="Pursley I."/>
            <person name="Horton D.L."/>
            <person name="Alikhan N.F."/>
            <person name="Baker D."/>
            <person name="Gharbi K."/>
            <person name="Hall N."/>
            <person name="Watson M."/>
            <person name="Adriaenssens E.M."/>
            <person name="Foster-Nyarko E."/>
            <person name="Jarju S."/>
            <person name="Secka A."/>
            <person name="Antonio M."/>
            <person name="Oren A."/>
            <person name="Chaudhuri R.R."/>
            <person name="La Ragione R."/>
            <person name="Hildebrand F."/>
            <person name="Pallen M.J."/>
        </authorList>
    </citation>
    <scope>NUCLEOTIDE SEQUENCE</scope>
    <source>
        <strain evidence="2">ChiW16-3235</strain>
    </source>
</reference>
<organism evidence="2 3">
    <name type="scientific">Candidatus Coproplasma avicola</name>
    <dbReference type="NCBI Taxonomy" id="2840744"/>
    <lineage>
        <taxon>Bacteria</taxon>
        <taxon>Bacillati</taxon>
        <taxon>Bacillota</taxon>
        <taxon>Clostridia</taxon>
        <taxon>Eubacteriales</taxon>
        <taxon>Candidatus Coproplasma</taxon>
    </lineage>
</organism>
<accession>A0A9D1JA17</accession>
<dbReference type="EMBL" id="DVHK01000119">
    <property type="protein sequence ID" value="HIR67582.1"/>
    <property type="molecule type" value="Genomic_DNA"/>
</dbReference>
<dbReference type="PROSITE" id="PS51257">
    <property type="entry name" value="PROKAR_LIPOPROTEIN"/>
    <property type="match status" value="1"/>
</dbReference>